<evidence type="ECO:0000256" key="5">
    <source>
        <dbReference type="ARBA" id="ARBA00023002"/>
    </source>
</evidence>
<comment type="cofactor">
    <cofactor evidence="1">
        <name>FAD</name>
        <dbReference type="ChEBI" id="CHEBI:57692"/>
    </cofactor>
</comment>
<gene>
    <name evidence="8" type="ORF">BB558_007324</name>
</gene>
<evidence type="ECO:0000313" key="9">
    <source>
        <dbReference type="Proteomes" id="UP000245591"/>
    </source>
</evidence>
<comment type="similarity">
    <text evidence="2">Belongs to the FAD-binding oxidoreductase/transferase type 4 family.</text>
</comment>
<dbReference type="InterPro" id="IPR036318">
    <property type="entry name" value="FAD-bd_PCMH-like_sf"/>
</dbReference>
<dbReference type="PROSITE" id="PS51387">
    <property type="entry name" value="FAD_PCMH"/>
    <property type="match status" value="1"/>
</dbReference>
<evidence type="ECO:0000256" key="6">
    <source>
        <dbReference type="ARBA" id="ARBA00051436"/>
    </source>
</evidence>
<dbReference type="InterPro" id="IPR051264">
    <property type="entry name" value="FAD-oxidored/transferase_4"/>
</dbReference>
<dbReference type="AlphaFoldDB" id="A0A2U1IVA9"/>
<comment type="caution">
    <text evidence="8">The sequence shown here is derived from an EMBL/GenBank/DDBJ whole genome shotgun (WGS) entry which is preliminary data.</text>
</comment>
<evidence type="ECO:0000256" key="2">
    <source>
        <dbReference type="ARBA" id="ARBA00008000"/>
    </source>
</evidence>
<proteinExistence type="inferred from homology"/>
<feature type="domain" description="FAD-binding PCMH-type" evidence="7">
    <location>
        <begin position="123"/>
        <end position="302"/>
    </location>
</feature>
<dbReference type="InterPro" id="IPR016164">
    <property type="entry name" value="FAD-linked_Oxase-like_C"/>
</dbReference>
<dbReference type="Gene3D" id="3.30.70.2190">
    <property type="match status" value="1"/>
</dbReference>
<dbReference type="FunFam" id="1.10.45.10:FF:000001">
    <property type="entry name" value="D-lactate dehydrogenase mitochondrial"/>
    <property type="match status" value="1"/>
</dbReference>
<dbReference type="PANTHER" id="PTHR43716:SF1">
    <property type="entry name" value="D-2-HYDROXYGLUTARATE DEHYDROGENASE, MITOCHONDRIAL"/>
    <property type="match status" value="1"/>
</dbReference>
<dbReference type="Gene3D" id="3.30.70.2740">
    <property type="match status" value="1"/>
</dbReference>
<dbReference type="Gene3D" id="1.10.45.10">
    <property type="entry name" value="Vanillyl-alcohol Oxidase, Chain A, domain 4"/>
    <property type="match status" value="1"/>
</dbReference>
<sequence length="563" mass="62434">MINTKIYNKLNYRKTLGAISNFKISKNVFEFNKNYGTKNQSAYQQSRSILNNPARYTIKQTTRFQSSIVSGVNRNTLKTVSVDDLAYFKEILPETGILSTEHLGGNNEDADLLKYNTGLLIEHLGNSKVVLLPTTTEQVSKIVKYCNEKRIGIVPQGGNTGLLGGAIAYNNEVVLSVSKMNKIRSLDTDSGALVCDSGCVLENLNTYLDDYGLIMPLDLGAKGSCNIGGNISTNAGGIRYLKYGTLHGSVLGLEVVLPDGRIIHNLSTLRKDSTGYDIKQLFIGAEGTLGIVTGVSILTAKKPSNVSVALFGLKSFEDVLEMLRISKVKLGEILSAFEFTDRIIMEKVLPILKKANPLGSEHMYYVLMETSGSNREHDEQKMTDFYELLSEKNLIENGILAHDESQVASIWNIREMMTYGLTSSGDTYAFDLSIPAYLMEKSIFDFSDFLKNEGLYSGIPDTYTDPKHVVKFISGFGHMGDGNIHLNVVVDKYNDDLTHKIEDFVFNYTKNLKGSISAEHGIGVIKPRFLHYSKSEEVINIMKKIKNVFDPNGIMNPNKVLPQ</sequence>
<evidence type="ECO:0000256" key="3">
    <source>
        <dbReference type="ARBA" id="ARBA00022630"/>
    </source>
</evidence>
<reference evidence="8 9" key="1">
    <citation type="journal article" date="2018" name="MBio">
        <title>Comparative Genomics Reveals the Core Gene Toolbox for the Fungus-Insect Symbiosis.</title>
        <authorList>
            <person name="Wang Y."/>
            <person name="Stata M."/>
            <person name="Wang W."/>
            <person name="Stajich J.E."/>
            <person name="White M.M."/>
            <person name="Moncalvo J.M."/>
        </authorList>
    </citation>
    <scope>NUCLEOTIDE SEQUENCE [LARGE SCALE GENOMIC DNA]</scope>
    <source>
        <strain evidence="8 9">AUS-126-30</strain>
    </source>
</reference>
<evidence type="ECO:0000256" key="1">
    <source>
        <dbReference type="ARBA" id="ARBA00001974"/>
    </source>
</evidence>
<organism evidence="8 9">
    <name type="scientific">Smittium angustum</name>
    <dbReference type="NCBI Taxonomy" id="133377"/>
    <lineage>
        <taxon>Eukaryota</taxon>
        <taxon>Fungi</taxon>
        <taxon>Fungi incertae sedis</taxon>
        <taxon>Zoopagomycota</taxon>
        <taxon>Kickxellomycotina</taxon>
        <taxon>Harpellomycetes</taxon>
        <taxon>Harpellales</taxon>
        <taxon>Legeriomycetaceae</taxon>
        <taxon>Smittium</taxon>
    </lineage>
</organism>
<dbReference type="GO" id="GO:0004458">
    <property type="term" value="F:D-lactate dehydrogenase (cytochrome) activity"/>
    <property type="evidence" value="ECO:0007669"/>
    <property type="project" value="UniProtKB-EC"/>
</dbReference>
<dbReference type="InterPro" id="IPR004113">
    <property type="entry name" value="FAD-bd_oxidored_4_C"/>
</dbReference>
<evidence type="ECO:0000259" key="7">
    <source>
        <dbReference type="PROSITE" id="PS51387"/>
    </source>
</evidence>
<dbReference type="Gene3D" id="3.30.43.10">
    <property type="entry name" value="Uridine Diphospho-n-acetylenolpyruvylglucosamine Reductase, domain 2"/>
    <property type="match status" value="1"/>
</dbReference>
<dbReference type="FunFam" id="3.30.465.10:FF:000001">
    <property type="entry name" value="D-2-hydroxyglutarate dehydrogenase, mitochondrial"/>
    <property type="match status" value="1"/>
</dbReference>
<name>A0A2U1IVA9_SMIAN</name>
<dbReference type="InterPro" id="IPR016169">
    <property type="entry name" value="FAD-bd_PCMH_sub2"/>
</dbReference>
<keyword evidence="9" id="KW-1185">Reference proteome</keyword>
<dbReference type="EMBL" id="MBFU01001135">
    <property type="protein sequence ID" value="PVZ96755.1"/>
    <property type="molecule type" value="Genomic_DNA"/>
</dbReference>
<dbReference type="FunFam" id="3.30.70.2190:FF:000001">
    <property type="entry name" value="D-2-hydroxyglutarate dehydrogenase mitochondrial"/>
    <property type="match status" value="1"/>
</dbReference>
<dbReference type="GO" id="GO:0071949">
    <property type="term" value="F:FAD binding"/>
    <property type="evidence" value="ECO:0007669"/>
    <property type="project" value="InterPro"/>
</dbReference>
<dbReference type="InterPro" id="IPR016171">
    <property type="entry name" value="Vanillyl_alc_oxidase_C-sub2"/>
</dbReference>
<dbReference type="InterPro" id="IPR006094">
    <property type="entry name" value="Oxid_FAD_bind_N"/>
</dbReference>
<dbReference type="SUPFAM" id="SSF55103">
    <property type="entry name" value="FAD-linked oxidases, C-terminal domain"/>
    <property type="match status" value="1"/>
</dbReference>
<comment type="catalytic activity">
    <reaction evidence="6">
        <text>(R)-lactate + 2 Fe(III)-[cytochrome c] = 2 Fe(II)-[cytochrome c] + pyruvate + 2 H(+)</text>
        <dbReference type="Rhea" id="RHEA:13521"/>
        <dbReference type="Rhea" id="RHEA-COMP:10350"/>
        <dbReference type="Rhea" id="RHEA-COMP:14399"/>
        <dbReference type="ChEBI" id="CHEBI:15361"/>
        <dbReference type="ChEBI" id="CHEBI:15378"/>
        <dbReference type="ChEBI" id="CHEBI:16004"/>
        <dbReference type="ChEBI" id="CHEBI:29033"/>
        <dbReference type="ChEBI" id="CHEBI:29034"/>
        <dbReference type="EC" id="1.1.2.4"/>
    </reaction>
</comment>
<dbReference type="GO" id="GO:0005739">
    <property type="term" value="C:mitochondrion"/>
    <property type="evidence" value="ECO:0007669"/>
    <property type="project" value="TreeGrafter"/>
</dbReference>
<evidence type="ECO:0000313" key="8">
    <source>
        <dbReference type="EMBL" id="PVZ96755.1"/>
    </source>
</evidence>
<dbReference type="PANTHER" id="PTHR43716">
    <property type="entry name" value="D-2-HYDROXYGLUTARATE DEHYDROGENASE, MITOCHONDRIAL"/>
    <property type="match status" value="1"/>
</dbReference>
<dbReference type="InterPro" id="IPR016166">
    <property type="entry name" value="FAD-bd_PCMH"/>
</dbReference>
<keyword evidence="3" id="KW-0285">Flavoprotein</keyword>
<dbReference type="Proteomes" id="UP000245591">
    <property type="component" value="Unassembled WGS sequence"/>
</dbReference>
<keyword evidence="5" id="KW-0560">Oxidoreductase</keyword>
<keyword evidence="4" id="KW-0274">FAD</keyword>
<dbReference type="SUPFAM" id="SSF56176">
    <property type="entry name" value="FAD-binding/transporter-associated domain-like"/>
    <property type="match status" value="1"/>
</dbReference>
<dbReference type="InterPro" id="IPR016167">
    <property type="entry name" value="FAD-bd_PCMH_sub1"/>
</dbReference>
<protein>
    <recommendedName>
        <fullName evidence="7">FAD-binding PCMH-type domain-containing protein</fullName>
    </recommendedName>
</protein>
<dbReference type="Pfam" id="PF02913">
    <property type="entry name" value="FAD-oxidase_C"/>
    <property type="match status" value="1"/>
</dbReference>
<dbReference type="Gene3D" id="3.30.465.10">
    <property type="match status" value="1"/>
</dbReference>
<evidence type="ECO:0000256" key="4">
    <source>
        <dbReference type="ARBA" id="ARBA00022827"/>
    </source>
</evidence>
<dbReference type="Pfam" id="PF01565">
    <property type="entry name" value="FAD_binding_4"/>
    <property type="match status" value="1"/>
</dbReference>
<accession>A0A2U1IVA9</accession>